<dbReference type="AlphaFoldDB" id="A0A498DPA0"/>
<keyword evidence="1" id="KW-0378">Hydrolase</keyword>
<organism evidence="1 2">
    <name type="scientific">Oceanobacillus piezotolerans</name>
    <dbReference type="NCBI Taxonomy" id="2448030"/>
    <lineage>
        <taxon>Bacteria</taxon>
        <taxon>Bacillati</taxon>
        <taxon>Bacillota</taxon>
        <taxon>Bacilli</taxon>
        <taxon>Bacillales</taxon>
        <taxon>Bacillaceae</taxon>
        <taxon>Oceanobacillus</taxon>
    </lineage>
</organism>
<sequence length="108" mass="12739">MEKKRYFVNIGEGEISQIKYENNDDFVIFATEAEVSELRIIMNHLHDASFSSFLRAHVPIVEYHHDSANDRYDEYLTSAYQLIHDLGVEKTRKHIESMNILSNNHNKR</sequence>
<dbReference type="RefSeq" id="WP_121521720.1">
    <property type="nucleotide sequence ID" value="NZ_RCHR01000002.1"/>
</dbReference>
<evidence type="ECO:0000313" key="2">
    <source>
        <dbReference type="Proteomes" id="UP000270219"/>
    </source>
</evidence>
<keyword evidence="2" id="KW-1185">Reference proteome</keyword>
<evidence type="ECO:0000313" key="1">
    <source>
        <dbReference type="EMBL" id="RLL46469.1"/>
    </source>
</evidence>
<dbReference type="Proteomes" id="UP000270219">
    <property type="component" value="Unassembled WGS sequence"/>
</dbReference>
<dbReference type="GO" id="GO:0016787">
    <property type="term" value="F:hydrolase activity"/>
    <property type="evidence" value="ECO:0007669"/>
    <property type="project" value="UniProtKB-KW"/>
</dbReference>
<protein>
    <submittedName>
        <fullName evidence="1">Hydrolase</fullName>
    </submittedName>
</protein>
<comment type="caution">
    <text evidence="1">The sequence shown here is derived from an EMBL/GenBank/DDBJ whole genome shotgun (WGS) entry which is preliminary data.</text>
</comment>
<name>A0A498DPA0_9BACI</name>
<dbReference type="EMBL" id="RCHR01000002">
    <property type="protein sequence ID" value="RLL46469.1"/>
    <property type="molecule type" value="Genomic_DNA"/>
</dbReference>
<accession>A0A498DPA0</accession>
<reference evidence="1 2" key="1">
    <citation type="submission" date="2018-10" db="EMBL/GenBank/DDBJ databases">
        <title>Oceanobacillus sp. YLB-02 draft genome.</title>
        <authorList>
            <person name="Yu L."/>
        </authorList>
    </citation>
    <scope>NUCLEOTIDE SEQUENCE [LARGE SCALE GENOMIC DNA]</scope>
    <source>
        <strain evidence="1 2">YLB-02</strain>
    </source>
</reference>
<dbReference type="OrthoDB" id="2706506at2"/>
<gene>
    <name evidence="1" type="ORF">D8M04_04485</name>
</gene>
<proteinExistence type="predicted"/>